<gene>
    <name evidence="2" type="ORF">THSYN_30885</name>
</gene>
<dbReference type="SUPFAM" id="SSF53850">
    <property type="entry name" value="Periplasmic binding protein-like II"/>
    <property type="match status" value="1"/>
</dbReference>
<dbReference type="OrthoDB" id="5751202at2"/>
<accession>A0A2K8UIC6</accession>
<sequence length="509" mass="55410">MSGSANSAPTERRSRSPFVMLGRTAARTLLVLGIALAAPALPAAEKLFDFGSLNVDLSKVQAKPGATPGQAGTPSGAAVKEAPAQQLPSTPESPAPVVLPRDGQESIGATVKTQAVTVKPVEVAAAKTGQQQVVYPVAEDRQVIEVKIAAGSEKKDWFEEAARRFMADPARNSIDGKPIRLTIDKIGSAESAALLADGKTMHGGRNEYQVWAPASSIFRTVVEDAFTGGKLFETDESVARSPMIFITWEPVQQAIDQKVQKSMSFDTITEVFSRELGGEKIDPNGRNFQFGFTRPQDSNSGAVALITMAYEFFAKDRTRYRIRLEDLKNPDFQAYLAFMKYMSDQTKDSTGKLAEPLMQAGYGGQPLSSVYVYENLGVKLAFIRKANDPGGAKPMIRYPKYNLISDHPYYTLRHGNSPAQVEAARRFKDFLLTRDIQLLALQKEGFRPVSTQISNQEMNDVLGDFVTENGLVPDLIKASQILIPAQSGDVIMALIRTYQGLGDPIGPNL</sequence>
<evidence type="ECO:0008006" key="4">
    <source>
        <dbReference type="Google" id="ProtNLM"/>
    </source>
</evidence>
<dbReference type="AlphaFoldDB" id="A0A2K8UIC6"/>
<reference evidence="2 3" key="1">
    <citation type="submission" date="2017-03" db="EMBL/GenBank/DDBJ databases">
        <title>Complete genome sequence of Candidatus 'Thiodictyon syntrophicum' sp. nov. strain Cad16T, a photolithoautotroph purple sulfur bacterium isolated from an alpine meromictic lake.</title>
        <authorList>
            <person name="Luedin S.M."/>
            <person name="Pothier J.F."/>
            <person name="Danza F."/>
            <person name="Storelli N."/>
            <person name="Wittwer M."/>
            <person name="Tonolla M."/>
        </authorList>
    </citation>
    <scope>NUCLEOTIDE SEQUENCE [LARGE SCALE GENOMIC DNA]</scope>
    <source>
        <strain evidence="2 3">Cad16T</strain>
        <plasmid evidence="3">Plasmid pts417</plasmid>
    </source>
</reference>
<evidence type="ECO:0000256" key="1">
    <source>
        <dbReference type="SAM" id="MobiDB-lite"/>
    </source>
</evidence>
<keyword evidence="2" id="KW-0614">Plasmid</keyword>
<proteinExistence type="predicted"/>
<protein>
    <recommendedName>
        <fullName evidence="4">ABC transporter substrate-binding protein</fullName>
    </recommendedName>
</protein>
<dbReference type="EMBL" id="CP020371">
    <property type="protein sequence ID" value="AUB85308.1"/>
    <property type="molecule type" value="Genomic_DNA"/>
</dbReference>
<keyword evidence="3" id="KW-1185">Reference proteome</keyword>
<name>A0A2K8UIC6_9GAMM</name>
<feature type="region of interest" description="Disordered" evidence="1">
    <location>
        <begin position="63"/>
        <end position="98"/>
    </location>
</feature>
<evidence type="ECO:0000313" key="2">
    <source>
        <dbReference type="EMBL" id="AUB85308.1"/>
    </source>
</evidence>
<geneLocation type="plasmid" evidence="3">
    <name>pts417</name>
</geneLocation>
<dbReference type="Proteomes" id="UP000232638">
    <property type="component" value="Plasmid pTs417"/>
</dbReference>
<organism evidence="2 3">
    <name type="scientific">Candidatus Thiodictyon syntrophicum</name>
    <dbReference type="NCBI Taxonomy" id="1166950"/>
    <lineage>
        <taxon>Bacteria</taxon>
        <taxon>Pseudomonadati</taxon>
        <taxon>Pseudomonadota</taxon>
        <taxon>Gammaproteobacteria</taxon>
        <taxon>Chromatiales</taxon>
        <taxon>Chromatiaceae</taxon>
        <taxon>Thiodictyon</taxon>
    </lineage>
</organism>
<evidence type="ECO:0000313" key="3">
    <source>
        <dbReference type="Proteomes" id="UP000232638"/>
    </source>
</evidence>
<dbReference type="KEGG" id="tsy:THSYN_30885"/>